<dbReference type="EMBL" id="JBHSMJ010000022">
    <property type="protein sequence ID" value="MFC5449927.1"/>
    <property type="molecule type" value="Genomic_DNA"/>
</dbReference>
<dbReference type="SUPFAM" id="SSF53474">
    <property type="entry name" value="alpha/beta-Hydrolases"/>
    <property type="match status" value="1"/>
</dbReference>
<sequence length="308" mass="34115">MTLDPKAKAFLEQIEQAGGEPLPNLPLAVARKGAREGFIATAGESAWIKKVEEQRIPVEGGDILLRIMTPIAEGPFPVMVYYHGGGWVLGDLDAFDGQLRYMAAACKCIVVGVDYRLAPEHKFPTAVEDAYAALRWVAEYIHLYQGDVNRIIVAGDSAGGNLSAVMTQLVRERGGPTIAKQILFYPTTDLRLLSHSMKELASGYFLSESDMEWFRDCYLRSPKDILNAWASPLLALDFQDLPPALIITAEYDPLRDEGKAYADVLKQAGVPVQYTCYKGMLHTFVTRLGLFDQAKEAIQEMNVFIHQG</sequence>
<keyword evidence="1 3" id="KW-0378">Hydrolase</keyword>
<dbReference type="PANTHER" id="PTHR48081">
    <property type="entry name" value="AB HYDROLASE SUPERFAMILY PROTEIN C4A8.06C"/>
    <property type="match status" value="1"/>
</dbReference>
<organism evidence="3 4">
    <name type="scientific">Paenibacillus aestuarii</name>
    <dbReference type="NCBI Taxonomy" id="516965"/>
    <lineage>
        <taxon>Bacteria</taxon>
        <taxon>Bacillati</taxon>
        <taxon>Bacillota</taxon>
        <taxon>Bacilli</taxon>
        <taxon>Bacillales</taxon>
        <taxon>Paenibacillaceae</taxon>
        <taxon>Paenibacillus</taxon>
    </lineage>
</organism>
<feature type="domain" description="Alpha/beta hydrolase fold-3" evidence="2">
    <location>
        <begin position="79"/>
        <end position="285"/>
    </location>
</feature>
<dbReference type="RefSeq" id="WP_270884916.1">
    <property type="nucleotide sequence ID" value="NZ_JAQFVF010000080.1"/>
</dbReference>
<dbReference type="InterPro" id="IPR013094">
    <property type="entry name" value="AB_hydrolase_3"/>
</dbReference>
<accession>A0ABW0KB84</accession>
<evidence type="ECO:0000256" key="1">
    <source>
        <dbReference type="ARBA" id="ARBA00022801"/>
    </source>
</evidence>
<comment type="caution">
    <text evidence="3">The sequence shown here is derived from an EMBL/GenBank/DDBJ whole genome shotgun (WGS) entry which is preliminary data.</text>
</comment>
<name>A0ABW0KB84_9BACL</name>
<dbReference type="PANTHER" id="PTHR48081:SF8">
    <property type="entry name" value="ALPHA_BETA HYDROLASE FOLD-3 DOMAIN-CONTAINING PROTEIN-RELATED"/>
    <property type="match status" value="1"/>
</dbReference>
<evidence type="ECO:0000313" key="4">
    <source>
        <dbReference type="Proteomes" id="UP001596044"/>
    </source>
</evidence>
<keyword evidence="4" id="KW-1185">Reference proteome</keyword>
<gene>
    <name evidence="3" type="ORF">ACFPOG_16880</name>
</gene>
<dbReference type="Pfam" id="PF07859">
    <property type="entry name" value="Abhydrolase_3"/>
    <property type="match status" value="1"/>
</dbReference>
<protein>
    <submittedName>
        <fullName evidence="3">Alpha/beta hydrolase</fullName>
    </submittedName>
</protein>
<dbReference type="InterPro" id="IPR050300">
    <property type="entry name" value="GDXG_lipolytic_enzyme"/>
</dbReference>
<dbReference type="InterPro" id="IPR029058">
    <property type="entry name" value="AB_hydrolase_fold"/>
</dbReference>
<evidence type="ECO:0000259" key="2">
    <source>
        <dbReference type="Pfam" id="PF07859"/>
    </source>
</evidence>
<proteinExistence type="predicted"/>
<reference evidence="4" key="1">
    <citation type="journal article" date="2019" name="Int. J. Syst. Evol. Microbiol.">
        <title>The Global Catalogue of Microorganisms (GCM) 10K type strain sequencing project: providing services to taxonomists for standard genome sequencing and annotation.</title>
        <authorList>
            <consortium name="The Broad Institute Genomics Platform"/>
            <consortium name="The Broad Institute Genome Sequencing Center for Infectious Disease"/>
            <person name="Wu L."/>
            <person name="Ma J."/>
        </authorList>
    </citation>
    <scope>NUCLEOTIDE SEQUENCE [LARGE SCALE GENOMIC DNA]</scope>
    <source>
        <strain evidence="4">KACC 11904</strain>
    </source>
</reference>
<dbReference type="GO" id="GO:0016787">
    <property type="term" value="F:hydrolase activity"/>
    <property type="evidence" value="ECO:0007669"/>
    <property type="project" value="UniProtKB-KW"/>
</dbReference>
<dbReference type="Proteomes" id="UP001596044">
    <property type="component" value="Unassembled WGS sequence"/>
</dbReference>
<evidence type="ECO:0000313" key="3">
    <source>
        <dbReference type="EMBL" id="MFC5449927.1"/>
    </source>
</evidence>
<dbReference type="Gene3D" id="3.40.50.1820">
    <property type="entry name" value="alpha/beta hydrolase"/>
    <property type="match status" value="1"/>
</dbReference>